<dbReference type="HOGENOM" id="CLU_799092_0_0_0"/>
<dbReference type="Proteomes" id="UP000003806">
    <property type="component" value="Chromosome"/>
</dbReference>
<accession>H0ULI5</accession>
<protein>
    <submittedName>
        <fullName evidence="7">L-asparaginase/GlutRNAGln amidotransferase subunit D</fullName>
    </submittedName>
</protein>
<dbReference type="CDD" id="cd08963">
    <property type="entry name" value="L-asparaginase_I"/>
    <property type="match status" value="1"/>
</dbReference>
<dbReference type="InterPro" id="IPR006034">
    <property type="entry name" value="Asparaginase/glutaminase-like"/>
</dbReference>
<dbReference type="InterPro" id="IPR037152">
    <property type="entry name" value="L-asparaginase_N_sf"/>
</dbReference>
<feature type="active site" description="O-isoaspartyl threonine intermediate" evidence="2">
    <location>
        <position position="12"/>
    </location>
</feature>
<evidence type="ECO:0000256" key="3">
    <source>
        <dbReference type="PIRSR" id="PIRSR001220-2"/>
    </source>
</evidence>
<dbReference type="GO" id="GO:0006520">
    <property type="term" value="P:amino acid metabolic process"/>
    <property type="evidence" value="ECO:0007669"/>
    <property type="project" value="InterPro"/>
</dbReference>
<dbReference type="PROSITE" id="PS51732">
    <property type="entry name" value="ASN_GLN_ASE_3"/>
    <property type="match status" value="1"/>
</dbReference>
<dbReference type="RefSeq" id="WP_008522256.1">
    <property type="nucleotide sequence ID" value="NZ_CM001376.1"/>
</dbReference>
<keyword evidence="7" id="KW-0808">Transferase</keyword>
<dbReference type="PRINTS" id="PR00139">
    <property type="entry name" value="ASNGLNASE"/>
</dbReference>
<sequence length="343" mass="36821">MKRLLVLFTGGTIASGQGDGGKAPSKKRVDELSVRLHEALAGLPDVELVTAAPWGIPGLDSSSLRPSHWMEMTRLIAAELETGLSGVLVLHGTDTMANTASWMDLCFGSLPIPMILTGSQLTLDYVPEDALVNLRGAARACCFAPGGVWVYFNWKLFPGRSAHKRNSMNPDAFVSLGEPPLHFEPAWGLSGQASAGKRTLAVGYPRELDRLFNNPQRLNLVGERIRPVLCLPGCQPAFLGTEEFLILVGYGAGNADPAVLRQVAETYRDCQVKPQIIACSQAEEGRKEPDGYADVGLAGLKSEGFTVWGQQSYSLEFVHALCCYALATGLPPGPVLGRFLAPC</sequence>
<dbReference type="OrthoDB" id="9788068at2"/>
<dbReference type="PROSITE" id="PS00917">
    <property type="entry name" value="ASN_GLN_ASE_2"/>
    <property type="match status" value="1"/>
</dbReference>
<feature type="binding site" evidence="3">
    <location>
        <begin position="93"/>
        <end position="94"/>
    </location>
    <ligand>
        <name>substrate</name>
    </ligand>
</feature>
<feature type="active site" evidence="4">
    <location>
        <position position="12"/>
    </location>
</feature>
<reference evidence="7 8" key="1">
    <citation type="submission" date="2011-11" db="EMBL/GenBank/DDBJ databases">
        <title>The Noncontiguous Finished genome of Jonquetella anthropi DSM 22815.</title>
        <authorList>
            <consortium name="US DOE Joint Genome Institute (JGI-PGF)"/>
            <person name="Lucas S."/>
            <person name="Copeland A."/>
            <person name="Lapidus A."/>
            <person name="Glavina del Rio T."/>
            <person name="Dalin E."/>
            <person name="Tice H."/>
            <person name="Bruce D."/>
            <person name="Goodwin L."/>
            <person name="Pitluck S."/>
            <person name="Peters L."/>
            <person name="Mikhailova N."/>
            <person name="Held B."/>
            <person name="Kyrpides N."/>
            <person name="Mavromatis K."/>
            <person name="Ivanova N."/>
            <person name="Markowitz V."/>
            <person name="Cheng J.-F."/>
            <person name="Hugenholtz P."/>
            <person name="Woyke T."/>
            <person name="Wu D."/>
            <person name="Gronow S."/>
            <person name="Wellnitz S."/>
            <person name="Brambilla E."/>
            <person name="Klenk H.-P."/>
            <person name="Eisen J.A."/>
        </authorList>
    </citation>
    <scope>NUCLEOTIDE SEQUENCE [LARGE SCALE GENOMIC DNA]</scope>
    <source>
        <strain evidence="7 8">DSM 22815</strain>
    </source>
</reference>
<evidence type="ECO:0000313" key="8">
    <source>
        <dbReference type="Proteomes" id="UP000003806"/>
    </source>
</evidence>
<dbReference type="EMBL" id="CM001376">
    <property type="protein sequence ID" value="EHM12450.1"/>
    <property type="molecule type" value="Genomic_DNA"/>
</dbReference>
<evidence type="ECO:0000256" key="1">
    <source>
        <dbReference type="ARBA" id="ARBA00010518"/>
    </source>
</evidence>
<organism evidence="7 8">
    <name type="scientific">Jonquetella anthropi DSM 22815</name>
    <dbReference type="NCBI Taxonomy" id="885272"/>
    <lineage>
        <taxon>Bacteria</taxon>
        <taxon>Thermotogati</taxon>
        <taxon>Synergistota</taxon>
        <taxon>Synergistia</taxon>
        <taxon>Synergistales</taxon>
        <taxon>Dethiosulfovibrionaceae</taxon>
        <taxon>Jonquetella</taxon>
    </lineage>
</organism>
<dbReference type="PROSITE" id="PS00144">
    <property type="entry name" value="ASN_GLN_ASE_1"/>
    <property type="match status" value="1"/>
</dbReference>
<evidence type="ECO:0000256" key="5">
    <source>
        <dbReference type="PROSITE-ProRule" id="PRU10100"/>
    </source>
</evidence>
<dbReference type="InterPro" id="IPR036152">
    <property type="entry name" value="Asp/glu_Ase-like_sf"/>
</dbReference>
<evidence type="ECO:0000259" key="6">
    <source>
        <dbReference type="Pfam" id="PF00710"/>
    </source>
</evidence>
<gene>
    <name evidence="7" type="ORF">JonanDRAFT_0013</name>
</gene>
<dbReference type="Pfam" id="PF00710">
    <property type="entry name" value="Asparaginase"/>
    <property type="match status" value="1"/>
</dbReference>
<name>H0ULI5_9BACT</name>
<dbReference type="SUPFAM" id="SSF53774">
    <property type="entry name" value="Glutaminase/Asparaginase"/>
    <property type="match status" value="1"/>
</dbReference>
<evidence type="ECO:0000256" key="4">
    <source>
        <dbReference type="PROSITE-ProRule" id="PRU10099"/>
    </source>
</evidence>
<feature type="binding site" evidence="3">
    <location>
        <position position="61"/>
    </location>
    <ligand>
        <name>substrate</name>
    </ligand>
</feature>
<feature type="domain" description="L-asparaginase N-terminal" evidence="6">
    <location>
        <begin position="3"/>
        <end position="181"/>
    </location>
</feature>
<evidence type="ECO:0000256" key="2">
    <source>
        <dbReference type="PIRSR" id="PIRSR001220-1"/>
    </source>
</evidence>
<evidence type="ECO:0000313" key="7">
    <source>
        <dbReference type="EMBL" id="EHM12450.1"/>
    </source>
</evidence>
<dbReference type="GO" id="GO:0004067">
    <property type="term" value="F:asparaginase activity"/>
    <property type="evidence" value="ECO:0007669"/>
    <property type="project" value="UniProtKB-UniRule"/>
</dbReference>
<proteinExistence type="inferred from homology"/>
<dbReference type="GO" id="GO:0016740">
    <property type="term" value="F:transferase activity"/>
    <property type="evidence" value="ECO:0007669"/>
    <property type="project" value="UniProtKB-KW"/>
</dbReference>
<dbReference type="PANTHER" id="PTHR11707">
    <property type="entry name" value="L-ASPARAGINASE"/>
    <property type="match status" value="1"/>
</dbReference>
<dbReference type="PIRSF" id="PIRSF001220">
    <property type="entry name" value="L-ASNase_gatD"/>
    <property type="match status" value="1"/>
</dbReference>
<dbReference type="PIRSF" id="PIRSF500176">
    <property type="entry name" value="L_ASNase"/>
    <property type="match status" value="1"/>
</dbReference>
<dbReference type="InterPro" id="IPR041725">
    <property type="entry name" value="L-asparaginase_I"/>
</dbReference>
<dbReference type="STRING" id="885272.JonanDRAFT_0013"/>
<dbReference type="InterPro" id="IPR020827">
    <property type="entry name" value="Asparaginase/glutaminase_AS1"/>
</dbReference>
<dbReference type="PANTHER" id="PTHR11707:SF28">
    <property type="entry name" value="60 KDA LYSOPHOSPHOLIPASE"/>
    <property type="match status" value="1"/>
</dbReference>
<feature type="active site" evidence="5">
    <location>
        <position position="93"/>
    </location>
</feature>
<dbReference type="InterPro" id="IPR027475">
    <property type="entry name" value="Asparaginase/glutaminase_AS2"/>
</dbReference>
<dbReference type="eggNOG" id="COG0252">
    <property type="taxonomic scope" value="Bacteria"/>
</dbReference>
<dbReference type="AlphaFoldDB" id="H0ULI5"/>
<dbReference type="Gene3D" id="3.40.50.1170">
    <property type="entry name" value="L-asparaginase, N-terminal domain"/>
    <property type="match status" value="1"/>
</dbReference>
<comment type="similarity">
    <text evidence="1">Belongs to the asparaginase 1 family.</text>
</comment>
<dbReference type="SMART" id="SM00870">
    <property type="entry name" value="Asparaginase"/>
    <property type="match status" value="1"/>
</dbReference>
<keyword evidence="8" id="KW-1185">Reference proteome</keyword>
<dbReference type="InterPro" id="IPR027474">
    <property type="entry name" value="L-asparaginase_N"/>
</dbReference>
<dbReference type="SFLD" id="SFLDS00057">
    <property type="entry name" value="Glutaminase/Asparaginase"/>
    <property type="match status" value="1"/>
</dbReference>